<evidence type="ECO:0000313" key="4">
    <source>
        <dbReference type="Proteomes" id="UP000325313"/>
    </source>
</evidence>
<evidence type="ECO:0000313" key="2">
    <source>
        <dbReference type="EMBL" id="KAA1125055.1"/>
    </source>
</evidence>
<name>A0A5B0NWE3_PUCGR</name>
<protein>
    <submittedName>
        <fullName evidence="1">Uncharacterized protein</fullName>
    </submittedName>
</protein>
<evidence type="ECO:0000313" key="1">
    <source>
        <dbReference type="EMBL" id="KAA1093072.1"/>
    </source>
</evidence>
<reference evidence="3 4" key="1">
    <citation type="submission" date="2019-05" db="EMBL/GenBank/DDBJ databases">
        <title>Emergence of the Ug99 lineage of the wheat stem rust pathogen through somatic hybridization.</title>
        <authorList>
            <person name="Li F."/>
            <person name="Upadhyaya N.M."/>
            <person name="Sperschneider J."/>
            <person name="Matny O."/>
            <person name="Nguyen-Phuc H."/>
            <person name="Mago R."/>
            <person name="Raley C."/>
            <person name="Miller M.E."/>
            <person name="Silverstein K.A.T."/>
            <person name="Henningsen E."/>
            <person name="Hirsch C.D."/>
            <person name="Visser B."/>
            <person name="Pretorius Z.A."/>
            <person name="Steffenson B.J."/>
            <person name="Schwessinger B."/>
            <person name="Dodds P.N."/>
            <person name="Figueroa M."/>
        </authorList>
    </citation>
    <scope>NUCLEOTIDE SEQUENCE [LARGE SCALE GENOMIC DNA]</scope>
    <source>
        <strain evidence="1">21-0</strain>
        <strain evidence="2 4">Ug99</strain>
    </source>
</reference>
<dbReference type="AlphaFoldDB" id="A0A5B0NWE3"/>
<organism evidence="1 3">
    <name type="scientific">Puccinia graminis f. sp. tritici</name>
    <dbReference type="NCBI Taxonomy" id="56615"/>
    <lineage>
        <taxon>Eukaryota</taxon>
        <taxon>Fungi</taxon>
        <taxon>Dikarya</taxon>
        <taxon>Basidiomycota</taxon>
        <taxon>Pucciniomycotina</taxon>
        <taxon>Pucciniomycetes</taxon>
        <taxon>Pucciniales</taxon>
        <taxon>Pucciniaceae</taxon>
        <taxon>Puccinia</taxon>
    </lineage>
</organism>
<gene>
    <name evidence="1" type="ORF">PGT21_024332</name>
    <name evidence="2" type="ORF">PGTUg99_005330</name>
</gene>
<dbReference type="EMBL" id="VSWC01000080">
    <property type="protein sequence ID" value="KAA1093072.1"/>
    <property type="molecule type" value="Genomic_DNA"/>
</dbReference>
<evidence type="ECO:0000313" key="3">
    <source>
        <dbReference type="Proteomes" id="UP000324748"/>
    </source>
</evidence>
<dbReference type="Proteomes" id="UP000325313">
    <property type="component" value="Unassembled WGS sequence"/>
</dbReference>
<accession>A0A5B0NWE3</accession>
<dbReference type="Proteomes" id="UP000324748">
    <property type="component" value="Unassembled WGS sequence"/>
</dbReference>
<proteinExistence type="predicted"/>
<dbReference type="EMBL" id="VDEP01000186">
    <property type="protein sequence ID" value="KAA1125055.1"/>
    <property type="molecule type" value="Genomic_DNA"/>
</dbReference>
<sequence length="76" mass="9348">MPNAWELPFVSQETIDRLKASTADWDRWLGQFRQDTARLYRLQKSLLRERYNRNKLHYLRTVEPVYCPPPKRRHSF</sequence>
<keyword evidence="3" id="KW-1185">Reference proteome</keyword>
<comment type="caution">
    <text evidence="1">The sequence shown here is derived from an EMBL/GenBank/DDBJ whole genome shotgun (WGS) entry which is preliminary data.</text>
</comment>